<dbReference type="eggNOG" id="COG1216">
    <property type="taxonomic scope" value="Bacteria"/>
</dbReference>
<dbReference type="PANTHER" id="PTHR43685">
    <property type="entry name" value="GLYCOSYLTRANSFERASE"/>
    <property type="match status" value="1"/>
</dbReference>
<dbReference type="CDD" id="cd04185">
    <property type="entry name" value="GT_2_like_b"/>
    <property type="match status" value="1"/>
</dbReference>
<dbReference type="SUPFAM" id="SSF53448">
    <property type="entry name" value="Nucleotide-diphospho-sugar transferases"/>
    <property type="match status" value="1"/>
</dbReference>
<dbReference type="InterPro" id="IPR029044">
    <property type="entry name" value="Nucleotide-diphossugar_trans"/>
</dbReference>
<proteinExistence type="predicted"/>
<evidence type="ECO:0000313" key="3">
    <source>
        <dbReference type="Proteomes" id="UP000001218"/>
    </source>
</evidence>
<evidence type="ECO:0000259" key="1">
    <source>
        <dbReference type="Pfam" id="PF00535"/>
    </source>
</evidence>
<evidence type="ECO:0000313" key="2">
    <source>
        <dbReference type="EMBL" id="EKN12987.1"/>
    </source>
</evidence>
<dbReference type="InterPro" id="IPR001173">
    <property type="entry name" value="Glyco_trans_2-like"/>
</dbReference>
<comment type="caution">
    <text evidence="2">The sequence shown here is derived from an EMBL/GenBank/DDBJ whole genome shotgun (WGS) entry which is preliminary data.</text>
</comment>
<name>K5YH77_9BACT</name>
<dbReference type="Gene3D" id="3.90.550.10">
    <property type="entry name" value="Spore Coat Polysaccharide Biosynthesis Protein SpsA, Chain A"/>
    <property type="match status" value="1"/>
</dbReference>
<dbReference type="InterPro" id="IPR050834">
    <property type="entry name" value="Glycosyltransf_2"/>
</dbReference>
<dbReference type="PATRIC" id="fig|999419.3.peg.1105"/>
<dbReference type="Proteomes" id="UP000001218">
    <property type="component" value="Unassembled WGS sequence"/>
</dbReference>
<feature type="domain" description="Glycosyltransferase 2-like" evidence="1">
    <location>
        <begin position="6"/>
        <end position="168"/>
    </location>
</feature>
<gene>
    <name evidence="2" type="ORF">HMPREF1077_01080</name>
</gene>
<dbReference type="Pfam" id="PF00535">
    <property type="entry name" value="Glycos_transf_2"/>
    <property type="match status" value="1"/>
</dbReference>
<dbReference type="PANTHER" id="PTHR43685:SF2">
    <property type="entry name" value="GLYCOSYLTRANSFERASE 2-LIKE DOMAIN-CONTAINING PROTEIN"/>
    <property type="match status" value="1"/>
</dbReference>
<protein>
    <recommendedName>
        <fullName evidence="1">Glycosyltransferase 2-like domain-containing protein</fullName>
    </recommendedName>
</protein>
<sequence>MTVYAFIVTYNRLDLLKKTIACLQHQSYPIDKIFIVNNGSTDGTTEWLSTQSDLQVILQQNTGGAGGFSTGVEYAYKEGADWVWMMDDDVFPAPDCLETLLKYSDRSLCLHPARYYSDDVYVPWGYQYDIRRDKEIKVSPENFEKEIFSVNVGCFEGMLIHRSIIRKIGFPDKRFFITSDDRIYGHLASRYTNVTLVRDAKLKRQVLSSETKNSPMYTYYLIRNFHLRNEYCQKLSKNKGFTFWTKIRFTLGILKSYTYRYSHLENPLKQKMKKAVRKGAIDCLKKKTGNTFAI</sequence>
<dbReference type="OrthoDB" id="9771846at2"/>
<accession>K5YH77</accession>
<dbReference type="EMBL" id="AGZP01000010">
    <property type="protein sequence ID" value="EKN12987.1"/>
    <property type="molecule type" value="Genomic_DNA"/>
</dbReference>
<reference evidence="2 3" key="1">
    <citation type="submission" date="2012-02" db="EMBL/GenBank/DDBJ databases">
        <title>The Genome Sequence of Parabacteroides johnsonii CL02T12C29.</title>
        <authorList>
            <consortium name="The Broad Institute Genome Sequencing Platform"/>
            <person name="Earl A."/>
            <person name="Ward D."/>
            <person name="Feldgarden M."/>
            <person name="Gevers D."/>
            <person name="Zitomersky N.L."/>
            <person name="Coyne M.J."/>
            <person name="Comstock L.E."/>
            <person name="Young S.K."/>
            <person name="Zeng Q."/>
            <person name="Gargeya S."/>
            <person name="Fitzgerald M."/>
            <person name="Haas B."/>
            <person name="Abouelleil A."/>
            <person name="Alvarado L."/>
            <person name="Arachchi H.M."/>
            <person name="Berlin A."/>
            <person name="Chapman S.B."/>
            <person name="Gearin G."/>
            <person name="Goldberg J."/>
            <person name="Griggs A."/>
            <person name="Gujja S."/>
            <person name="Hansen M."/>
            <person name="Heiman D."/>
            <person name="Howarth C."/>
            <person name="Larimer J."/>
            <person name="Lui A."/>
            <person name="MacDonald P.J.P."/>
            <person name="McCowen C."/>
            <person name="Montmayeur A."/>
            <person name="Murphy C."/>
            <person name="Neiman D."/>
            <person name="Pearson M."/>
            <person name="Priest M."/>
            <person name="Roberts A."/>
            <person name="Saif S."/>
            <person name="Shea T."/>
            <person name="Sisk P."/>
            <person name="Stolte C."/>
            <person name="Sykes S."/>
            <person name="Wortman J."/>
            <person name="Nusbaum C."/>
            <person name="Birren B."/>
        </authorList>
    </citation>
    <scope>NUCLEOTIDE SEQUENCE [LARGE SCALE GENOMIC DNA]</scope>
    <source>
        <strain evidence="2 3">CL02T12C29</strain>
    </source>
</reference>
<dbReference type="RefSeq" id="WP_008155362.1">
    <property type="nucleotide sequence ID" value="NZ_JH976465.1"/>
</dbReference>
<organism evidence="2 3">
    <name type="scientific">Parabacteroides johnsonii CL02T12C29</name>
    <dbReference type="NCBI Taxonomy" id="999419"/>
    <lineage>
        <taxon>Bacteria</taxon>
        <taxon>Pseudomonadati</taxon>
        <taxon>Bacteroidota</taxon>
        <taxon>Bacteroidia</taxon>
        <taxon>Bacteroidales</taxon>
        <taxon>Tannerellaceae</taxon>
        <taxon>Parabacteroides</taxon>
    </lineage>
</organism>
<dbReference type="HOGENOM" id="CLU_023845_2_1_10"/>
<dbReference type="AlphaFoldDB" id="K5YH77"/>